<comment type="caution">
    <text evidence="2">The sequence shown here is derived from an EMBL/GenBank/DDBJ whole genome shotgun (WGS) entry which is preliminary data.</text>
</comment>
<sequence length="253" mass="28321">MSPDTGYPWSAQPNTLKRHHGSRILRCHRAEAERPPLNRSIGEFQGLEWSTASVEVVRYAIQIALICWCSTRLQMQSLDLLVAKIDCVVFEQLARFHLILSTMRAQAIPLPQRPKWVIIPPLAAFESGRPALRACVGKVSCVRWVRGVVTENAWVFGASVPSTADRSPAFHRQTIRIDLLQIRPGPSHGPTTSTYRTCRFVRFVSDGLAKFLSPERSVNVSIQCVRTHFQQSQPCPPPPRTARDLQGPGQTPP</sequence>
<dbReference type="EMBL" id="MU865970">
    <property type="protein sequence ID" value="KAK4445024.1"/>
    <property type="molecule type" value="Genomic_DNA"/>
</dbReference>
<accession>A0AAV9G8A5</accession>
<gene>
    <name evidence="2" type="ORF">QBC34DRAFT_169567</name>
</gene>
<name>A0AAV9G8A5_9PEZI</name>
<protein>
    <submittedName>
        <fullName evidence="2">Uncharacterized protein</fullName>
    </submittedName>
</protein>
<feature type="region of interest" description="Disordered" evidence="1">
    <location>
        <begin position="230"/>
        <end position="253"/>
    </location>
</feature>
<evidence type="ECO:0000256" key="1">
    <source>
        <dbReference type="SAM" id="MobiDB-lite"/>
    </source>
</evidence>
<proteinExistence type="predicted"/>
<dbReference type="AlphaFoldDB" id="A0AAV9G8A5"/>
<evidence type="ECO:0000313" key="3">
    <source>
        <dbReference type="Proteomes" id="UP001321760"/>
    </source>
</evidence>
<reference evidence="2" key="2">
    <citation type="submission" date="2023-05" db="EMBL/GenBank/DDBJ databases">
        <authorList>
            <consortium name="Lawrence Berkeley National Laboratory"/>
            <person name="Steindorff A."/>
            <person name="Hensen N."/>
            <person name="Bonometti L."/>
            <person name="Westerberg I."/>
            <person name="Brannstrom I.O."/>
            <person name="Guillou S."/>
            <person name="Cros-Aarteil S."/>
            <person name="Calhoun S."/>
            <person name="Haridas S."/>
            <person name="Kuo A."/>
            <person name="Mondo S."/>
            <person name="Pangilinan J."/>
            <person name="Riley R."/>
            <person name="Labutti K."/>
            <person name="Andreopoulos B."/>
            <person name="Lipzen A."/>
            <person name="Chen C."/>
            <person name="Yanf M."/>
            <person name="Daum C."/>
            <person name="Ng V."/>
            <person name="Clum A."/>
            <person name="Ohm R."/>
            <person name="Martin F."/>
            <person name="Silar P."/>
            <person name="Natvig D."/>
            <person name="Lalanne C."/>
            <person name="Gautier V."/>
            <person name="Ament-Velasquez S.L."/>
            <person name="Kruys A."/>
            <person name="Hutchinson M.I."/>
            <person name="Powell A.J."/>
            <person name="Barry K."/>
            <person name="Miller A.N."/>
            <person name="Grigoriev I.V."/>
            <person name="Debuchy R."/>
            <person name="Gladieux P."/>
            <person name="Thoren M.H."/>
            <person name="Johannesson H."/>
        </authorList>
    </citation>
    <scope>NUCLEOTIDE SEQUENCE</scope>
    <source>
        <strain evidence="2">PSN243</strain>
    </source>
</reference>
<reference evidence="2" key="1">
    <citation type="journal article" date="2023" name="Mol. Phylogenet. Evol.">
        <title>Genome-scale phylogeny and comparative genomics of the fungal order Sordariales.</title>
        <authorList>
            <person name="Hensen N."/>
            <person name="Bonometti L."/>
            <person name="Westerberg I."/>
            <person name="Brannstrom I.O."/>
            <person name="Guillou S."/>
            <person name="Cros-Aarteil S."/>
            <person name="Calhoun S."/>
            <person name="Haridas S."/>
            <person name="Kuo A."/>
            <person name="Mondo S."/>
            <person name="Pangilinan J."/>
            <person name="Riley R."/>
            <person name="LaButti K."/>
            <person name="Andreopoulos B."/>
            <person name="Lipzen A."/>
            <person name="Chen C."/>
            <person name="Yan M."/>
            <person name="Daum C."/>
            <person name="Ng V."/>
            <person name="Clum A."/>
            <person name="Steindorff A."/>
            <person name="Ohm R.A."/>
            <person name="Martin F."/>
            <person name="Silar P."/>
            <person name="Natvig D.O."/>
            <person name="Lalanne C."/>
            <person name="Gautier V."/>
            <person name="Ament-Velasquez S.L."/>
            <person name="Kruys A."/>
            <person name="Hutchinson M.I."/>
            <person name="Powell A.J."/>
            <person name="Barry K."/>
            <person name="Miller A.N."/>
            <person name="Grigoriev I.V."/>
            <person name="Debuchy R."/>
            <person name="Gladieux P."/>
            <person name="Hiltunen Thoren M."/>
            <person name="Johannesson H."/>
        </authorList>
    </citation>
    <scope>NUCLEOTIDE SEQUENCE</scope>
    <source>
        <strain evidence="2">PSN243</strain>
    </source>
</reference>
<evidence type="ECO:0000313" key="2">
    <source>
        <dbReference type="EMBL" id="KAK4445024.1"/>
    </source>
</evidence>
<keyword evidence="3" id="KW-1185">Reference proteome</keyword>
<organism evidence="2 3">
    <name type="scientific">Podospora aff. communis PSN243</name>
    <dbReference type="NCBI Taxonomy" id="3040156"/>
    <lineage>
        <taxon>Eukaryota</taxon>
        <taxon>Fungi</taxon>
        <taxon>Dikarya</taxon>
        <taxon>Ascomycota</taxon>
        <taxon>Pezizomycotina</taxon>
        <taxon>Sordariomycetes</taxon>
        <taxon>Sordariomycetidae</taxon>
        <taxon>Sordariales</taxon>
        <taxon>Podosporaceae</taxon>
        <taxon>Podospora</taxon>
    </lineage>
</organism>
<dbReference type="Proteomes" id="UP001321760">
    <property type="component" value="Unassembled WGS sequence"/>
</dbReference>